<dbReference type="InterPro" id="IPR036397">
    <property type="entry name" value="RNaseH_sf"/>
</dbReference>
<name>A0ABC8TQE0_9AQUA</name>
<sequence>MVAEFKALLDGLKLVQRYGLLSYNIMVKCDSLVLVNSILGVCECVWPLLGFLDQIKELLSHGKFQVSHIFRETNCVADRLASHVVLSRRTTDFSVELNVPFDVRCFLTCAYV</sequence>
<gene>
    <name evidence="2" type="ORF">ILEXP_LOCUS41270</name>
</gene>
<dbReference type="Pfam" id="PF13456">
    <property type="entry name" value="RVT_3"/>
    <property type="match status" value="1"/>
</dbReference>
<protein>
    <recommendedName>
        <fullName evidence="1">RNase H type-1 domain-containing protein</fullName>
    </recommendedName>
</protein>
<dbReference type="InterPro" id="IPR053151">
    <property type="entry name" value="RNase_H-like"/>
</dbReference>
<dbReference type="AlphaFoldDB" id="A0ABC8TQE0"/>
<dbReference type="EMBL" id="CAUOFW020005824">
    <property type="protein sequence ID" value="CAK9171681.1"/>
    <property type="molecule type" value="Genomic_DNA"/>
</dbReference>
<dbReference type="PANTHER" id="PTHR47723:SF19">
    <property type="entry name" value="POLYNUCLEOTIDYL TRANSFERASE, RIBONUCLEASE H-LIKE SUPERFAMILY PROTEIN"/>
    <property type="match status" value="1"/>
</dbReference>
<dbReference type="Gene3D" id="3.30.420.10">
    <property type="entry name" value="Ribonuclease H-like superfamily/Ribonuclease H"/>
    <property type="match status" value="1"/>
</dbReference>
<evidence type="ECO:0000313" key="2">
    <source>
        <dbReference type="EMBL" id="CAK9171681.1"/>
    </source>
</evidence>
<dbReference type="InterPro" id="IPR002156">
    <property type="entry name" value="RNaseH_domain"/>
</dbReference>
<feature type="domain" description="RNase H type-1" evidence="1">
    <location>
        <begin position="2"/>
        <end position="83"/>
    </location>
</feature>
<proteinExistence type="predicted"/>
<dbReference type="PANTHER" id="PTHR47723">
    <property type="entry name" value="OS05G0353850 PROTEIN"/>
    <property type="match status" value="1"/>
</dbReference>
<dbReference type="SUPFAM" id="SSF53098">
    <property type="entry name" value="Ribonuclease H-like"/>
    <property type="match status" value="1"/>
</dbReference>
<comment type="caution">
    <text evidence="2">The sequence shown here is derived from an EMBL/GenBank/DDBJ whole genome shotgun (WGS) entry which is preliminary data.</text>
</comment>
<reference evidence="2 3" key="1">
    <citation type="submission" date="2024-02" db="EMBL/GenBank/DDBJ databases">
        <authorList>
            <person name="Vignale AGUSTIN F."/>
            <person name="Sosa J E."/>
            <person name="Modenutti C."/>
        </authorList>
    </citation>
    <scope>NUCLEOTIDE SEQUENCE [LARGE SCALE GENOMIC DNA]</scope>
</reference>
<keyword evidence="3" id="KW-1185">Reference proteome</keyword>
<dbReference type="InterPro" id="IPR012337">
    <property type="entry name" value="RNaseH-like_sf"/>
</dbReference>
<accession>A0ABC8TQE0</accession>
<evidence type="ECO:0000259" key="1">
    <source>
        <dbReference type="Pfam" id="PF13456"/>
    </source>
</evidence>
<dbReference type="Proteomes" id="UP001642360">
    <property type="component" value="Unassembled WGS sequence"/>
</dbReference>
<organism evidence="2 3">
    <name type="scientific">Ilex paraguariensis</name>
    <name type="common">yerba mate</name>
    <dbReference type="NCBI Taxonomy" id="185542"/>
    <lineage>
        <taxon>Eukaryota</taxon>
        <taxon>Viridiplantae</taxon>
        <taxon>Streptophyta</taxon>
        <taxon>Embryophyta</taxon>
        <taxon>Tracheophyta</taxon>
        <taxon>Spermatophyta</taxon>
        <taxon>Magnoliopsida</taxon>
        <taxon>eudicotyledons</taxon>
        <taxon>Gunneridae</taxon>
        <taxon>Pentapetalae</taxon>
        <taxon>asterids</taxon>
        <taxon>campanulids</taxon>
        <taxon>Aquifoliales</taxon>
        <taxon>Aquifoliaceae</taxon>
        <taxon>Ilex</taxon>
    </lineage>
</organism>
<evidence type="ECO:0000313" key="3">
    <source>
        <dbReference type="Proteomes" id="UP001642360"/>
    </source>
</evidence>